<evidence type="ECO:0000256" key="6">
    <source>
        <dbReference type="PROSITE-ProRule" id="PRU00782"/>
    </source>
</evidence>
<dbReference type="KEGG" id="pmrn:116950325"/>
<evidence type="ECO:0000256" key="3">
    <source>
        <dbReference type="ARBA" id="ARBA00023123"/>
    </source>
</evidence>
<dbReference type="Gene3D" id="1.20.5.190">
    <property type="match status" value="4"/>
</dbReference>
<dbReference type="PRINTS" id="PR00193">
    <property type="entry name" value="MYOSINHEAVY"/>
</dbReference>
<feature type="region of interest" description="Disordered" evidence="7">
    <location>
        <begin position="691"/>
        <end position="723"/>
    </location>
</feature>
<dbReference type="PANTHER" id="PTHR13140:SF289">
    <property type="entry name" value="UNCONVENTIONAL MYOSIN-XIX"/>
    <property type="match status" value="1"/>
</dbReference>
<dbReference type="SUPFAM" id="SSF52540">
    <property type="entry name" value="P-loop containing nucleoside triphosphate hydrolases"/>
    <property type="match status" value="3"/>
</dbReference>
<dbReference type="CDD" id="cd23767">
    <property type="entry name" value="IQCD"/>
    <property type="match status" value="1"/>
</dbReference>
<dbReference type="PROSITE" id="PS50096">
    <property type="entry name" value="IQ"/>
    <property type="match status" value="10"/>
</dbReference>
<proteinExistence type="inferred from homology"/>
<dbReference type="Gene3D" id="1.20.120.720">
    <property type="entry name" value="Myosin VI head, motor domain, U50 subdomain"/>
    <property type="match status" value="1"/>
</dbReference>
<dbReference type="GO" id="GO:0005524">
    <property type="term" value="F:ATP binding"/>
    <property type="evidence" value="ECO:0007669"/>
    <property type="project" value="UniProtKB-UniRule"/>
</dbReference>
<dbReference type="InterPro" id="IPR027417">
    <property type="entry name" value="P-loop_NTPase"/>
</dbReference>
<feature type="region of interest" description="Disordered" evidence="7">
    <location>
        <begin position="766"/>
        <end position="814"/>
    </location>
</feature>
<dbReference type="RefSeq" id="XP_032823941.1">
    <property type="nucleotide sequence ID" value="XM_032968050.1"/>
</dbReference>
<evidence type="ECO:0000256" key="4">
    <source>
        <dbReference type="ARBA" id="ARBA00023175"/>
    </source>
</evidence>
<feature type="compositionally biased region" description="Low complexity" evidence="7">
    <location>
        <begin position="1149"/>
        <end position="1161"/>
    </location>
</feature>
<evidence type="ECO:0000256" key="7">
    <source>
        <dbReference type="SAM" id="MobiDB-lite"/>
    </source>
</evidence>
<feature type="domain" description="Myosin motor" evidence="8">
    <location>
        <begin position="1"/>
        <end position="744"/>
    </location>
</feature>
<dbReference type="GO" id="GO:0000146">
    <property type="term" value="F:microfilament motor activity"/>
    <property type="evidence" value="ECO:0007669"/>
    <property type="project" value="TreeGrafter"/>
</dbReference>
<evidence type="ECO:0000256" key="5">
    <source>
        <dbReference type="ARBA" id="ARBA00023203"/>
    </source>
</evidence>
<keyword evidence="5 6" id="KW-0009">Actin-binding</keyword>
<keyword evidence="2 6" id="KW-0067">ATP-binding</keyword>
<dbReference type="GO" id="GO:0051015">
    <property type="term" value="F:actin filament binding"/>
    <property type="evidence" value="ECO:0007669"/>
    <property type="project" value="TreeGrafter"/>
</dbReference>
<feature type="compositionally biased region" description="Polar residues" evidence="7">
    <location>
        <begin position="1127"/>
        <end position="1142"/>
    </location>
</feature>
<dbReference type="PROSITE" id="PS51456">
    <property type="entry name" value="MYOSIN_MOTOR"/>
    <property type="match status" value="1"/>
</dbReference>
<evidence type="ECO:0000313" key="9">
    <source>
        <dbReference type="Proteomes" id="UP001318040"/>
    </source>
</evidence>
<dbReference type="Pfam" id="PF00063">
    <property type="entry name" value="Myosin_head"/>
    <property type="match status" value="1"/>
</dbReference>
<dbReference type="GO" id="GO:0016459">
    <property type="term" value="C:myosin complex"/>
    <property type="evidence" value="ECO:0007669"/>
    <property type="project" value="UniProtKB-KW"/>
</dbReference>
<evidence type="ECO:0000259" key="8">
    <source>
        <dbReference type="PROSITE" id="PS51456"/>
    </source>
</evidence>
<dbReference type="GO" id="GO:0016020">
    <property type="term" value="C:membrane"/>
    <property type="evidence" value="ECO:0007669"/>
    <property type="project" value="TreeGrafter"/>
</dbReference>
<feature type="region of interest" description="Disordered" evidence="7">
    <location>
        <begin position="637"/>
        <end position="678"/>
    </location>
</feature>
<feature type="region of interest" description="Actin-binding" evidence="6">
    <location>
        <begin position="559"/>
        <end position="581"/>
    </location>
</feature>
<organism evidence="9 10">
    <name type="scientific">Petromyzon marinus</name>
    <name type="common">Sea lamprey</name>
    <dbReference type="NCBI Taxonomy" id="7757"/>
    <lineage>
        <taxon>Eukaryota</taxon>
        <taxon>Metazoa</taxon>
        <taxon>Chordata</taxon>
        <taxon>Craniata</taxon>
        <taxon>Vertebrata</taxon>
        <taxon>Cyclostomata</taxon>
        <taxon>Hyperoartia</taxon>
        <taxon>Petromyzontiformes</taxon>
        <taxon>Petromyzontidae</taxon>
        <taxon>Petromyzon</taxon>
    </lineage>
</organism>
<evidence type="ECO:0000313" key="10">
    <source>
        <dbReference type="RefSeq" id="XP_032823941.1"/>
    </source>
</evidence>
<keyword evidence="3 6" id="KW-0518">Myosin</keyword>
<dbReference type="InterPro" id="IPR001609">
    <property type="entry name" value="Myosin_head_motor_dom-like"/>
</dbReference>
<feature type="binding site" evidence="6">
    <location>
        <begin position="83"/>
        <end position="90"/>
    </location>
    <ligand>
        <name>ATP</name>
        <dbReference type="ChEBI" id="CHEBI:30616"/>
    </ligand>
</feature>
<keyword evidence="1 6" id="KW-0547">Nucleotide-binding</keyword>
<comment type="similarity">
    <text evidence="6">Belongs to the TRAFAC class myosin-kinesin ATPase superfamily. Myosin family.</text>
</comment>
<gene>
    <name evidence="10" type="primary">MYO19</name>
</gene>
<feature type="compositionally biased region" description="Pro residues" evidence="7">
    <location>
        <begin position="696"/>
        <end position="710"/>
    </location>
</feature>
<dbReference type="CTD" id="80179"/>
<dbReference type="Pfam" id="PF00612">
    <property type="entry name" value="IQ"/>
    <property type="match status" value="9"/>
</dbReference>
<dbReference type="PANTHER" id="PTHR13140">
    <property type="entry name" value="MYOSIN"/>
    <property type="match status" value="1"/>
</dbReference>
<dbReference type="Gene3D" id="1.20.58.530">
    <property type="match status" value="1"/>
</dbReference>
<accession>A0AAJ7X7A9</accession>
<dbReference type="GO" id="GO:0007015">
    <property type="term" value="P:actin filament organization"/>
    <property type="evidence" value="ECO:0007669"/>
    <property type="project" value="TreeGrafter"/>
</dbReference>
<name>A0AAJ7X7A9_PETMA</name>
<evidence type="ECO:0000256" key="1">
    <source>
        <dbReference type="ARBA" id="ARBA00022741"/>
    </source>
</evidence>
<dbReference type="GO" id="GO:0005737">
    <property type="term" value="C:cytoplasm"/>
    <property type="evidence" value="ECO:0007669"/>
    <property type="project" value="TreeGrafter"/>
</dbReference>
<keyword evidence="4 6" id="KW-0505">Motor protein</keyword>
<sequence>MLLRCLCLRYEHGAFYTRAGCTLVALNPFQAVPLLYASATVHAYHTSPRLLELEPHLFAVAELAFRSATSGPDPRDQSVVVSGESGAGKTWSSRCLMRYLALLQPQEQLHPQEHIERVLHSNPLMEAFGNACTLRNNNSSRFGKYVQLQLNSEHELVGASIQTYLLEKTRVVFQAPHERNFHIFYQMVKGASEQEREAWDLPAEAKFPWLPNAEQHLEEDDFEVTKVAMVNLGMEPGQRDLVFQVLSALLHLGTVSFTQHDEAKPCSVQPAAHGSLAAACRLLRLPEDAVRAGLVLRQIATTQGGRRSVLLATCTRRECSTRRDCLAKLVYTRLFEWLVALVNTRIGAGSSTWSRFIGLLDVYGFESFPMNSLEQLCINYANEKLQQHFVAHFLRAQQEEYVQEGLQWSFIDYEDNSSCLELIEGPGSVATPVGPAPSLFSLLNEACRANRESNAAALDTHLRRTLAGRRCMSWPRFSDAPEFVVEHYAGYVPYRIEGLAQKNEDPVPPELITLLEGSHNPLLQQLFPMSPAGGGEPPSPAPRGKARVTTVVSKFKTSLDSLMRLLQSSTPHYVRCIKPNAACRPHTFIPEEVLPQLEACGIVETINISAAGFPVRVPHQSFVDRYGVLLGSAHDPAGEAAASGHEGPGGSGHSGPDDPDGRNASARQRRRRRVALGRADASERILELAVAVGRKPPSPPASRPSSPPSPTSSAPPRRSAAAHCGKTKIFLAQETVRAARLARDECGGGGGWGGFAYRGLPLGKNRGPASPPTPTARSCQPCRETSPCGDRGAATGHGANGERADGYESPFDSVDKRQGRAGVTRDLAPAIWRTQLESLEQARRWALDLRAKRIQACWRRLLARRLARRHRATLTIQACWRGTLARKLARSHRAAVRTIQAYWRGTLARKLARSHRAAVRTIQTYWRGTLARKLAQRHRAAVRTIQAYWRGTLARKLARSHRAAARTIQACWRGTLARRLARRHRAALLTIQTYWRGTLARRLARSHRAAARTIQTYWRGTLARRLAQRHRAAVLTIQTYWRGTLARRFVRRHRAAIHTIQAYWRGMLARRLARRHRAAVRTIQAGFRACRARREATRAQSAASTVQRAWRTRKRRMEESALDELDSASSPPLSAVGATNSPGGLVHQSPSSSITAITSPSSSITAITAPSSPTIKMSAQGIATIRALPRARVHLRVARSPLMHADRCPNSLASPGGEGLNDLALVC</sequence>
<dbReference type="SMART" id="SM00015">
    <property type="entry name" value="IQ"/>
    <property type="match status" value="11"/>
</dbReference>
<dbReference type="InterPro" id="IPR000048">
    <property type="entry name" value="IQ_motif_EF-hand-BS"/>
</dbReference>
<protein>
    <submittedName>
        <fullName evidence="10">Unconventional myosin-XIX</fullName>
    </submittedName>
</protein>
<dbReference type="Gene3D" id="3.40.850.10">
    <property type="entry name" value="Kinesin motor domain"/>
    <property type="match status" value="1"/>
</dbReference>
<reference evidence="10" key="1">
    <citation type="submission" date="2025-08" db="UniProtKB">
        <authorList>
            <consortium name="RefSeq"/>
        </authorList>
    </citation>
    <scope>IDENTIFICATION</scope>
    <source>
        <tissue evidence="10">Sperm</tissue>
    </source>
</reference>
<dbReference type="AlphaFoldDB" id="A0AAJ7X7A9"/>
<feature type="compositionally biased region" description="Low complexity" evidence="7">
    <location>
        <begin position="711"/>
        <end position="722"/>
    </location>
</feature>
<feature type="region of interest" description="Disordered" evidence="7">
    <location>
        <begin position="1098"/>
        <end position="1161"/>
    </location>
</feature>
<keyword evidence="9" id="KW-1185">Reference proteome</keyword>
<dbReference type="InterPro" id="IPR036961">
    <property type="entry name" value="Kinesin_motor_dom_sf"/>
</dbReference>
<dbReference type="Gene3D" id="1.10.10.820">
    <property type="match status" value="1"/>
</dbReference>
<dbReference type="Proteomes" id="UP001318040">
    <property type="component" value="Chromosome 38"/>
</dbReference>
<dbReference type="SMART" id="SM00242">
    <property type="entry name" value="MYSc"/>
    <property type="match status" value="1"/>
</dbReference>
<evidence type="ECO:0000256" key="2">
    <source>
        <dbReference type="ARBA" id="ARBA00022840"/>
    </source>
</evidence>